<dbReference type="PANTHER" id="PTHR35896">
    <property type="entry name" value="IG-LIKE DOMAIN-CONTAINING PROTEIN"/>
    <property type="match status" value="1"/>
</dbReference>
<evidence type="ECO:0000313" key="2">
    <source>
        <dbReference type="EMBL" id="KAK5994537.1"/>
    </source>
</evidence>
<keyword evidence="1" id="KW-0812">Transmembrane</keyword>
<comment type="caution">
    <text evidence="2">The sequence shown here is derived from an EMBL/GenBank/DDBJ whole genome shotgun (WGS) entry which is preliminary data.</text>
</comment>
<protein>
    <submittedName>
        <fullName evidence="2">Uncharacterized protein</fullName>
    </submittedName>
</protein>
<sequence length="213" mass="24337">MHYTYVAVGSGPNEEAATDGDDSGRPQRKCLDSKLTLRFVYRASWIVSFTAALLIALLLLLLWHPWYPSDLALPPAQCGNSPTEAMEAGCRFDLMSFTWSRPQCFDGELVDEFLALQNWTWWLDAYGNQEVPLETVALGVYSPLFVTWEYHLFHCTYMWRKMHRAVLNGAPLDSYVLNLDHTLHCGHMLLNRTAQLQERNTAIITKYPSCVES</sequence>
<evidence type="ECO:0000313" key="3">
    <source>
        <dbReference type="Proteomes" id="UP001338125"/>
    </source>
</evidence>
<dbReference type="InterPro" id="IPR053008">
    <property type="entry name" value="Phomopsin_biosynth_assoc"/>
</dbReference>
<keyword evidence="1" id="KW-0472">Membrane</keyword>
<dbReference type="Proteomes" id="UP001338125">
    <property type="component" value="Unassembled WGS sequence"/>
</dbReference>
<dbReference type="PANTHER" id="PTHR35896:SF3">
    <property type="entry name" value="MAJOR FACILITATOR SUPERFAMILY TRANSPORTER"/>
    <property type="match status" value="1"/>
</dbReference>
<reference evidence="2 3" key="1">
    <citation type="submission" date="2024-01" db="EMBL/GenBank/DDBJ databases">
        <title>Complete genome of Cladobotryum mycophilum ATHUM6906.</title>
        <authorList>
            <person name="Christinaki A.C."/>
            <person name="Myridakis A.I."/>
            <person name="Kouvelis V.N."/>
        </authorList>
    </citation>
    <scope>NUCLEOTIDE SEQUENCE [LARGE SCALE GENOMIC DNA]</scope>
    <source>
        <strain evidence="2 3">ATHUM6906</strain>
    </source>
</reference>
<dbReference type="EMBL" id="JAVFKD010000010">
    <property type="protein sequence ID" value="KAK5994537.1"/>
    <property type="molecule type" value="Genomic_DNA"/>
</dbReference>
<feature type="transmembrane region" description="Helical" evidence="1">
    <location>
        <begin position="43"/>
        <end position="63"/>
    </location>
</feature>
<organism evidence="2 3">
    <name type="scientific">Cladobotryum mycophilum</name>
    <dbReference type="NCBI Taxonomy" id="491253"/>
    <lineage>
        <taxon>Eukaryota</taxon>
        <taxon>Fungi</taxon>
        <taxon>Dikarya</taxon>
        <taxon>Ascomycota</taxon>
        <taxon>Pezizomycotina</taxon>
        <taxon>Sordariomycetes</taxon>
        <taxon>Hypocreomycetidae</taxon>
        <taxon>Hypocreales</taxon>
        <taxon>Hypocreaceae</taxon>
        <taxon>Cladobotryum</taxon>
    </lineage>
</organism>
<name>A0ABR0SQT7_9HYPO</name>
<gene>
    <name evidence="2" type="ORF">PT974_05015</name>
</gene>
<accession>A0ABR0SQT7</accession>
<proteinExistence type="predicted"/>
<keyword evidence="3" id="KW-1185">Reference proteome</keyword>
<evidence type="ECO:0000256" key="1">
    <source>
        <dbReference type="SAM" id="Phobius"/>
    </source>
</evidence>
<keyword evidence="1" id="KW-1133">Transmembrane helix</keyword>